<gene>
    <name evidence="3" type="ORF">SAMN05421773_102323</name>
</gene>
<name>A0A1I1HCB5_9ACTN</name>
<dbReference type="GO" id="GO:0004674">
    <property type="term" value="F:protein serine/threonine kinase activity"/>
    <property type="evidence" value="ECO:0007669"/>
    <property type="project" value="UniProtKB-KW"/>
</dbReference>
<evidence type="ECO:0000313" key="4">
    <source>
        <dbReference type="Proteomes" id="UP000199207"/>
    </source>
</evidence>
<dbReference type="EMBL" id="FOLM01000002">
    <property type="protein sequence ID" value="SFC21232.1"/>
    <property type="molecule type" value="Genomic_DNA"/>
</dbReference>
<keyword evidence="3" id="KW-0808">Transferase</keyword>
<dbReference type="STRING" id="910347.SAMN05421773_102323"/>
<dbReference type="Gene3D" id="3.30.565.10">
    <property type="entry name" value="Histidine kinase-like ATPase, C-terminal domain"/>
    <property type="match status" value="1"/>
</dbReference>
<reference evidence="3 4" key="1">
    <citation type="submission" date="2016-10" db="EMBL/GenBank/DDBJ databases">
        <authorList>
            <person name="de Groot N.N."/>
        </authorList>
    </citation>
    <scope>NUCLEOTIDE SEQUENCE [LARGE SCALE GENOMIC DNA]</scope>
    <source>
        <strain evidence="3 4">CGMCC 4.5739</strain>
    </source>
</reference>
<evidence type="ECO:0000259" key="2">
    <source>
        <dbReference type="Pfam" id="PF13581"/>
    </source>
</evidence>
<dbReference type="RefSeq" id="WP_245833860.1">
    <property type="nucleotide sequence ID" value="NZ_FOLM01000002.1"/>
</dbReference>
<keyword evidence="4" id="KW-1185">Reference proteome</keyword>
<dbReference type="AlphaFoldDB" id="A0A1I1HCB5"/>
<dbReference type="CDD" id="cd16936">
    <property type="entry name" value="HATPase_RsbW-like"/>
    <property type="match status" value="1"/>
</dbReference>
<accession>A0A1I1HCB5</accession>
<evidence type="ECO:0000313" key="3">
    <source>
        <dbReference type="EMBL" id="SFC21232.1"/>
    </source>
</evidence>
<dbReference type="Pfam" id="PF13581">
    <property type="entry name" value="HATPase_c_2"/>
    <property type="match status" value="1"/>
</dbReference>
<dbReference type="InterPro" id="IPR036890">
    <property type="entry name" value="HATPase_C_sf"/>
</dbReference>
<dbReference type="SUPFAM" id="SSF55874">
    <property type="entry name" value="ATPase domain of HSP90 chaperone/DNA topoisomerase II/histidine kinase"/>
    <property type="match status" value="1"/>
</dbReference>
<dbReference type="Proteomes" id="UP000199207">
    <property type="component" value="Unassembled WGS sequence"/>
</dbReference>
<evidence type="ECO:0000256" key="1">
    <source>
        <dbReference type="ARBA" id="ARBA00022527"/>
    </source>
</evidence>
<sequence length="149" mass="16330">MVTALSARMRRVPAHPVRTYRFTAPNASDTPRLARDHVAGLLRHTGHGSLAETARLLVSEAVTNVYLHTRVPLLTVRTSVRPDRVFIAVVDASPRTVPEERAMAAHDADDECGRGLALVAALATAWGITWHGAPDPHEKSVWFELRKTA</sequence>
<dbReference type="InterPro" id="IPR003594">
    <property type="entry name" value="HATPase_dom"/>
</dbReference>
<protein>
    <submittedName>
        <fullName evidence="3">Anti-sigma regulatory factor (Ser/Thr protein kinase)</fullName>
    </submittedName>
</protein>
<keyword evidence="3" id="KW-0418">Kinase</keyword>
<feature type="domain" description="Histidine kinase/HSP90-like ATPase" evidence="2">
    <location>
        <begin position="32"/>
        <end position="125"/>
    </location>
</feature>
<dbReference type="PANTHER" id="PTHR35526">
    <property type="entry name" value="ANTI-SIGMA-F FACTOR RSBW-RELATED"/>
    <property type="match status" value="1"/>
</dbReference>
<keyword evidence="1" id="KW-0723">Serine/threonine-protein kinase</keyword>
<dbReference type="InterPro" id="IPR050267">
    <property type="entry name" value="Anti-sigma-factor_SerPK"/>
</dbReference>
<dbReference type="PANTHER" id="PTHR35526:SF3">
    <property type="entry name" value="ANTI-SIGMA-F FACTOR RSBW"/>
    <property type="match status" value="1"/>
</dbReference>
<proteinExistence type="predicted"/>
<organism evidence="3 4">
    <name type="scientific">Streptomyces aidingensis</name>
    <dbReference type="NCBI Taxonomy" id="910347"/>
    <lineage>
        <taxon>Bacteria</taxon>
        <taxon>Bacillati</taxon>
        <taxon>Actinomycetota</taxon>
        <taxon>Actinomycetes</taxon>
        <taxon>Kitasatosporales</taxon>
        <taxon>Streptomycetaceae</taxon>
        <taxon>Streptomyces</taxon>
    </lineage>
</organism>